<protein>
    <submittedName>
        <fullName evidence="8">Acryloyl-CoA reductase electron transfer subunit beta</fullName>
    </submittedName>
</protein>
<feature type="binding site" evidence="6">
    <location>
        <position position="308"/>
    </location>
    <ligand>
        <name>FAD</name>
        <dbReference type="ChEBI" id="CHEBI:57692"/>
    </ligand>
</feature>
<evidence type="ECO:0000313" key="9">
    <source>
        <dbReference type="Proteomes" id="UP000315010"/>
    </source>
</evidence>
<evidence type="ECO:0000259" key="7">
    <source>
        <dbReference type="SMART" id="SM00893"/>
    </source>
</evidence>
<dbReference type="InterPro" id="IPR018206">
    <property type="entry name" value="ETF_asu_C_CS"/>
</dbReference>
<dbReference type="InterPro" id="IPR014729">
    <property type="entry name" value="Rossmann-like_a/b/a_fold"/>
</dbReference>
<feature type="binding site" evidence="6">
    <location>
        <begin position="256"/>
        <end position="257"/>
    </location>
    <ligand>
        <name>FAD</name>
        <dbReference type="ChEBI" id="CHEBI:57692"/>
    </ligand>
</feature>
<dbReference type="GO" id="GO:0033539">
    <property type="term" value="P:fatty acid beta-oxidation using acyl-CoA dehydrogenase"/>
    <property type="evidence" value="ECO:0007669"/>
    <property type="project" value="TreeGrafter"/>
</dbReference>
<dbReference type="PROSITE" id="PS00696">
    <property type="entry name" value="ETF_ALPHA"/>
    <property type="match status" value="1"/>
</dbReference>
<feature type="domain" description="Electron transfer flavoprotein alpha/beta-subunit N-terminal" evidence="7">
    <location>
        <begin position="10"/>
        <end position="208"/>
    </location>
</feature>
<evidence type="ECO:0000313" key="8">
    <source>
        <dbReference type="EMBL" id="TWT83286.1"/>
    </source>
</evidence>
<dbReference type="Pfam" id="PF01012">
    <property type="entry name" value="ETF"/>
    <property type="match status" value="1"/>
</dbReference>
<dbReference type="PANTHER" id="PTHR43153">
    <property type="entry name" value="ELECTRON TRANSFER FLAVOPROTEIN ALPHA"/>
    <property type="match status" value="1"/>
</dbReference>
<comment type="caution">
    <text evidence="8">The sequence shown here is derived from an EMBL/GenBank/DDBJ whole genome shotgun (WGS) entry which is preliminary data.</text>
</comment>
<dbReference type="SUPFAM" id="SSF52402">
    <property type="entry name" value="Adenine nucleotide alpha hydrolases-like"/>
    <property type="match status" value="1"/>
</dbReference>
<sequence length="342" mass="36690">MNEPNRQGEVWVFAEQEDGVLSDVVLELCGKARQLADELGVKAGAVLPGSDIDGLSQKLIAYGIDHVYVVEDTRLAHFQTSSYSRVVCSLIDKHQPQIVLYGATSLGRDLAPRVASETRAGMTADCTDLEIKDVTDPRTKQVHEKLLLQIRPAFGGNIVATIVNYDWWPQMATVREGVMPMQDPDESRSGATIVEDIELDDSLFPVKLIERCVEPRTVNLKGARVIVAGGGGVGSRDSFKLIHELAGAIGGAVGASRAAVDGGFIGKEHQIGQTGTTVRPALYIAAGISGAVQHRAGMEESAKIIAINTDPDAPIFSVAHYGIVGDMKKVLPMLVSALKERR</sequence>
<proteinExistence type="inferred from homology"/>
<dbReference type="GO" id="GO:0009055">
    <property type="term" value="F:electron transfer activity"/>
    <property type="evidence" value="ECO:0007669"/>
    <property type="project" value="InterPro"/>
</dbReference>
<dbReference type="PIRSF" id="PIRSF000089">
    <property type="entry name" value="Electra_flavoP_a"/>
    <property type="match status" value="1"/>
</dbReference>
<evidence type="ECO:0000256" key="1">
    <source>
        <dbReference type="ARBA" id="ARBA00005817"/>
    </source>
</evidence>
<dbReference type="InterPro" id="IPR029035">
    <property type="entry name" value="DHS-like_NAD/FAD-binding_dom"/>
</dbReference>
<dbReference type="AlphaFoldDB" id="A0A5C5Z877"/>
<accession>A0A5C5Z877</accession>
<evidence type="ECO:0000256" key="2">
    <source>
        <dbReference type="ARBA" id="ARBA00022448"/>
    </source>
</evidence>
<dbReference type="InterPro" id="IPR014731">
    <property type="entry name" value="ETF_asu_C"/>
</dbReference>
<dbReference type="Proteomes" id="UP000315010">
    <property type="component" value="Unassembled WGS sequence"/>
</dbReference>
<dbReference type="GO" id="GO:0050660">
    <property type="term" value="F:flavin adenine dinucleotide binding"/>
    <property type="evidence" value="ECO:0007669"/>
    <property type="project" value="InterPro"/>
</dbReference>
<keyword evidence="3" id="KW-0285">Flavoprotein</keyword>
<keyword evidence="2" id="KW-0813">Transport</keyword>
<comment type="similarity">
    <text evidence="1">Belongs to the ETF alpha-subunit/FixB family.</text>
</comment>
<dbReference type="EMBL" id="SJPJ01000001">
    <property type="protein sequence ID" value="TWT83286.1"/>
    <property type="molecule type" value="Genomic_DNA"/>
</dbReference>
<dbReference type="RefSeq" id="WP_146400349.1">
    <property type="nucleotide sequence ID" value="NZ_SJPJ01000001.1"/>
</dbReference>
<dbReference type="SMART" id="SM00893">
    <property type="entry name" value="ETF"/>
    <property type="match status" value="1"/>
</dbReference>
<evidence type="ECO:0000256" key="3">
    <source>
        <dbReference type="ARBA" id="ARBA00022630"/>
    </source>
</evidence>
<organism evidence="8 9">
    <name type="scientific">Novipirellula herctigrandis</name>
    <dbReference type="NCBI Taxonomy" id="2527986"/>
    <lineage>
        <taxon>Bacteria</taxon>
        <taxon>Pseudomonadati</taxon>
        <taxon>Planctomycetota</taxon>
        <taxon>Planctomycetia</taxon>
        <taxon>Pirellulales</taxon>
        <taxon>Pirellulaceae</taxon>
        <taxon>Novipirellula</taxon>
    </lineage>
</organism>
<dbReference type="Gene3D" id="3.40.50.1220">
    <property type="entry name" value="TPP-binding domain"/>
    <property type="match status" value="1"/>
</dbReference>
<dbReference type="InterPro" id="IPR001308">
    <property type="entry name" value="ETF_a/FixB"/>
</dbReference>
<dbReference type="PANTHER" id="PTHR43153:SF1">
    <property type="entry name" value="ELECTRON TRANSFER FLAVOPROTEIN SUBUNIT ALPHA, MITOCHONDRIAL"/>
    <property type="match status" value="1"/>
</dbReference>
<evidence type="ECO:0000256" key="5">
    <source>
        <dbReference type="ARBA" id="ARBA00022982"/>
    </source>
</evidence>
<dbReference type="SUPFAM" id="SSF52467">
    <property type="entry name" value="DHS-like NAD/FAD-binding domain"/>
    <property type="match status" value="1"/>
</dbReference>
<evidence type="ECO:0000256" key="4">
    <source>
        <dbReference type="ARBA" id="ARBA00022827"/>
    </source>
</evidence>
<reference evidence="8 9" key="1">
    <citation type="submission" date="2019-02" db="EMBL/GenBank/DDBJ databases">
        <title>Deep-cultivation of Planctomycetes and their phenomic and genomic characterization uncovers novel biology.</title>
        <authorList>
            <person name="Wiegand S."/>
            <person name="Jogler M."/>
            <person name="Boedeker C."/>
            <person name="Pinto D."/>
            <person name="Vollmers J."/>
            <person name="Rivas-Marin E."/>
            <person name="Kohn T."/>
            <person name="Peeters S.H."/>
            <person name="Heuer A."/>
            <person name="Rast P."/>
            <person name="Oberbeckmann S."/>
            <person name="Bunk B."/>
            <person name="Jeske O."/>
            <person name="Meyerdierks A."/>
            <person name="Storesund J.E."/>
            <person name="Kallscheuer N."/>
            <person name="Luecker S."/>
            <person name="Lage O.M."/>
            <person name="Pohl T."/>
            <person name="Merkel B.J."/>
            <person name="Hornburger P."/>
            <person name="Mueller R.-W."/>
            <person name="Bruemmer F."/>
            <person name="Labrenz M."/>
            <person name="Spormann A.M."/>
            <person name="Op Den Camp H."/>
            <person name="Overmann J."/>
            <person name="Amann R."/>
            <person name="Jetten M.S.M."/>
            <person name="Mascher T."/>
            <person name="Medema M.H."/>
            <person name="Devos D.P."/>
            <person name="Kaster A.-K."/>
            <person name="Ovreas L."/>
            <person name="Rohde M."/>
            <person name="Galperin M.Y."/>
            <person name="Jogler C."/>
        </authorList>
    </citation>
    <scope>NUCLEOTIDE SEQUENCE [LARGE SCALE GENOMIC DNA]</scope>
    <source>
        <strain evidence="8 9">CA13</strain>
    </source>
</reference>
<evidence type="ECO:0000256" key="6">
    <source>
        <dbReference type="PIRSR" id="PIRSR000089-1"/>
    </source>
</evidence>
<name>A0A5C5Z877_9BACT</name>
<keyword evidence="9" id="KW-1185">Reference proteome</keyword>
<dbReference type="InterPro" id="IPR033947">
    <property type="entry name" value="ETF_alpha_N"/>
</dbReference>
<feature type="binding site" evidence="6">
    <location>
        <begin position="270"/>
        <end position="274"/>
    </location>
    <ligand>
        <name>FAD</name>
        <dbReference type="ChEBI" id="CHEBI:57692"/>
    </ligand>
</feature>
<dbReference type="InterPro" id="IPR014730">
    <property type="entry name" value="ETF_a/b_N"/>
</dbReference>
<comment type="cofactor">
    <cofactor evidence="6">
        <name>FAD</name>
        <dbReference type="ChEBI" id="CHEBI:57692"/>
    </cofactor>
    <text evidence="6">Binds 1 FAD per dimer.</text>
</comment>
<gene>
    <name evidence="8" type="primary">acrA</name>
    <name evidence="8" type="ORF">CA13_47510</name>
</gene>
<feature type="binding site" evidence="6">
    <location>
        <begin position="287"/>
        <end position="294"/>
    </location>
    <ligand>
        <name>FAD</name>
        <dbReference type="ChEBI" id="CHEBI:57692"/>
    </ligand>
</feature>
<keyword evidence="4 6" id="KW-0274">FAD</keyword>
<dbReference type="Gene3D" id="3.40.50.620">
    <property type="entry name" value="HUPs"/>
    <property type="match status" value="1"/>
</dbReference>
<keyword evidence="5" id="KW-0249">Electron transport</keyword>
<dbReference type="CDD" id="cd01715">
    <property type="entry name" value="ETF_alpha"/>
    <property type="match status" value="1"/>
</dbReference>
<dbReference type="Pfam" id="PF00766">
    <property type="entry name" value="ETF_alpha"/>
    <property type="match status" value="1"/>
</dbReference>
<dbReference type="OrthoDB" id="9770286at2"/>